<accession>A0A653TDW1</accession>
<dbReference type="AlphaFoldDB" id="A0A653TDW1"/>
<reference evidence="1 2" key="1">
    <citation type="submission" date="2019-10" db="EMBL/GenBank/DDBJ databases">
        <authorList>
            <person name="Karimi E."/>
        </authorList>
    </citation>
    <scope>NUCLEOTIDE SEQUENCE [LARGE SCALE GENOMIC DNA]</scope>
    <source>
        <strain evidence="1">Maribacter sp. 151</strain>
    </source>
</reference>
<evidence type="ECO:0000313" key="2">
    <source>
        <dbReference type="Proteomes" id="UP000430202"/>
    </source>
</evidence>
<sequence length="63" mass="7098">MIMGSIIDIPKPYPKLATLKKKEEIKKRRTAIKTATTTILCGLLNKFSNFSIGLGIIYYVSKH</sequence>
<keyword evidence="2" id="KW-1185">Reference proteome</keyword>
<organism evidence="1 2">
    <name type="scientific">Maribacter litoralis</name>
    <dbReference type="NCBI Taxonomy" id="2059726"/>
    <lineage>
        <taxon>Bacteria</taxon>
        <taxon>Pseudomonadati</taxon>
        <taxon>Bacteroidota</taxon>
        <taxon>Flavobacteriia</taxon>
        <taxon>Flavobacteriales</taxon>
        <taxon>Flavobacteriaceae</taxon>
        <taxon>Maribacter</taxon>
    </lineage>
</organism>
<dbReference type="Proteomes" id="UP000430202">
    <property type="component" value="Unassembled WGS sequence"/>
</dbReference>
<name>A0A653TDW1_9FLAO</name>
<evidence type="ECO:0000313" key="1">
    <source>
        <dbReference type="EMBL" id="VXB75304.1"/>
    </source>
</evidence>
<dbReference type="EMBL" id="CABWLR010000003">
    <property type="protein sequence ID" value="VXB75304.1"/>
    <property type="molecule type" value="Genomic_DNA"/>
</dbReference>
<proteinExistence type="predicted"/>
<gene>
    <name evidence="1" type="ORF">MARI151_30507</name>
</gene>
<protein>
    <submittedName>
        <fullName evidence="1">Uncharacterized protein</fullName>
    </submittedName>
</protein>